<organism evidence="4 5">
    <name type="scientific">Dreissena polymorpha</name>
    <name type="common">Zebra mussel</name>
    <name type="synonym">Mytilus polymorpha</name>
    <dbReference type="NCBI Taxonomy" id="45954"/>
    <lineage>
        <taxon>Eukaryota</taxon>
        <taxon>Metazoa</taxon>
        <taxon>Spiralia</taxon>
        <taxon>Lophotrochozoa</taxon>
        <taxon>Mollusca</taxon>
        <taxon>Bivalvia</taxon>
        <taxon>Autobranchia</taxon>
        <taxon>Heteroconchia</taxon>
        <taxon>Euheterodonta</taxon>
        <taxon>Imparidentia</taxon>
        <taxon>Neoheterodontei</taxon>
        <taxon>Myida</taxon>
        <taxon>Dreissenoidea</taxon>
        <taxon>Dreissenidae</taxon>
        <taxon>Dreissena</taxon>
    </lineage>
</organism>
<feature type="chain" id="PRO_5038439482" description="Protein sleepless" evidence="3">
    <location>
        <begin position="25"/>
        <end position="123"/>
    </location>
</feature>
<feature type="transmembrane region" description="Helical" evidence="2">
    <location>
        <begin position="104"/>
        <end position="121"/>
    </location>
</feature>
<dbReference type="InterPro" id="IPR050975">
    <property type="entry name" value="Sleep_regulator"/>
</dbReference>
<evidence type="ECO:0000256" key="2">
    <source>
        <dbReference type="SAM" id="Phobius"/>
    </source>
</evidence>
<dbReference type="OrthoDB" id="6420171at2759"/>
<evidence type="ECO:0000256" key="3">
    <source>
        <dbReference type="SAM" id="SignalP"/>
    </source>
</evidence>
<dbReference type="PANTHER" id="PTHR33562">
    <property type="entry name" value="ATILLA, ISOFORM B-RELATED-RELATED"/>
    <property type="match status" value="1"/>
</dbReference>
<dbReference type="Proteomes" id="UP000828390">
    <property type="component" value="Unassembled WGS sequence"/>
</dbReference>
<keyword evidence="5" id="KW-1185">Reference proteome</keyword>
<reference evidence="4" key="1">
    <citation type="journal article" date="2019" name="bioRxiv">
        <title>The Genome of the Zebra Mussel, Dreissena polymorpha: A Resource for Invasive Species Research.</title>
        <authorList>
            <person name="McCartney M.A."/>
            <person name="Auch B."/>
            <person name="Kono T."/>
            <person name="Mallez S."/>
            <person name="Zhang Y."/>
            <person name="Obille A."/>
            <person name="Becker A."/>
            <person name="Abrahante J.E."/>
            <person name="Garbe J."/>
            <person name="Badalamenti J.P."/>
            <person name="Herman A."/>
            <person name="Mangelson H."/>
            <person name="Liachko I."/>
            <person name="Sullivan S."/>
            <person name="Sone E.D."/>
            <person name="Koren S."/>
            <person name="Silverstein K.A.T."/>
            <person name="Beckman K.B."/>
            <person name="Gohl D.M."/>
        </authorList>
    </citation>
    <scope>NUCLEOTIDE SEQUENCE</scope>
    <source>
        <strain evidence="4">Duluth1</strain>
        <tissue evidence="4">Whole animal</tissue>
    </source>
</reference>
<keyword evidence="2" id="KW-0812">Transmembrane</keyword>
<gene>
    <name evidence="4" type="ORF">DPMN_155942</name>
</gene>
<dbReference type="EMBL" id="JAIWYP010000007">
    <property type="protein sequence ID" value="KAH3802269.1"/>
    <property type="molecule type" value="Genomic_DNA"/>
</dbReference>
<keyword evidence="1 3" id="KW-0732">Signal</keyword>
<sequence length="123" mass="12831">MVGTNTFVLAGVLAVLLCVSRVDAAFKCYQCIGTSDSDSCSDEFEKSSSLESSSNCNACTKSKTNGIVTRACSPISLGGNKCEESNGVEQCICESELCNGSNNLAVSVVTLLAATLAVYFVKF</sequence>
<dbReference type="AlphaFoldDB" id="A0A9D4FN45"/>
<evidence type="ECO:0000256" key="1">
    <source>
        <dbReference type="ARBA" id="ARBA00022729"/>
    </source>
</evidence>
<keyword evidence="2" id="KW-0472">Membrane</keyword>
<evidence type="ECO:0000313" key="4">
    <source>
        <dbReference type="EMBL" id="KAH3802269.1"/>
    </source>
</evidence>
<keyword evidence="2" id="KW-1133">Transmembrane helix</keyword>
<reference evidence="4" key="2">
    <citation type="submission" date="2020-11" db="EMBL/GenBank/DDBJ databases">
        <authorList>
            <person name="McCartney M.A."/>
            <person name="Auch B."/>
            <person name="Kono T."/>
            <person name="Mallez S."/>
            <person name="Becker A."/>
            <person name="Gohl D.M."/>
            <person name="Silverstein K.A.T."/>
            <person name="Koren S."/>
            <person name="Bechman K.B."/>
            <person name="Herman A."/>
            <person name="Abrahante J.E."/>
            <person name="Garbe J."/>
        </authorList>
    </citation>
    <scope>NUCLEOTIDE SEQUENCE</scope>
    <source>
        <strain evidence="4">Duluth1</strain>
        <tissue evidence="4">Whole animal</tissue>
    </source>
</reference>
<name>A0A9D4FN45_DREPO</name>
<protein>
    <recommendedName>
        <fullName evidence="6">Protein sleepless</fullName>
    </recommendedName>
</protein>
<proteinExistence type="predicted"/>
<feature type="signal peptide" evidence="3">
    <location>
        <begin position="1"/>
        <end position="24"/>
    </location>
</feature>
<evidence type="ECO:0000313" key="5">
    <source>
        <dbReference type="Proteomes" id="UP000828390"/>
    </source>
</evidence>
<comment type="caution">
    <text evidence="4">The sequence shown here is derived from an EMBL/GenBank/DDBJ whole genome shotgun (WGS) entry which is preliminary data.</text>
</comment>
<evidence type="ECO:0008006" key="6">
    <source>
        <dbReference type="Google" id="ProtNLM"/>
    </source>
</evidence>
<accession>A0A9D4FN45</accession>